<dbReference type="EMBL" id="BMIL01000012">
    <property type="protein sequence ID" value="GGC74704.1"/>
    <property type="molecule type" value="Genomic_DNA"/>
</dbReference>
<evidence type="ECO:0008006" key="3">
    <source>
        <dbReference type="Google" id="ProtNLM"/>
    </source>
</evidence>
<gene>
    <name evidence="1" type="ORF">GCM10011387_30430</name>
</gene>
<dbReference type="Pfam" id="PF05974">
    <property type="entry name" value="DUF892"/>
    <property type="match status" value="1"/>
</dbReference>
<sequence length="166" mass="18520">MEQTGLMDFFITRLVDLYHAEKKFIKSFVALSIAAYTEELRTALNSPSTEAEAHVNRLETIMKSLKVKATKQECNIVSALVEKARDLIVKNEAGTPMRDAAIIYAAQHVEHYKIASYTVLFEVSKELKLEQANVLLEQCLKEENDTAAYLSQIASNIINPAAAKAD</sequence>
<dbReference type="PANTHER" id="PTHR30565:SF9">
    <property type="entry name" value="PROTEIN YCIF"/>
    <property type="match status" value="1"/>
</dbReference>
<proteinExistence type="predicted"/>
<dbReference type="InterPro" id="IPR009078">
    <property type="entry name" value="Ferritin-like_SF"/>
</dbReference>
<reference evidence="1" key="2">
    <citation type="submission" date="2020-09" db="EMBL/GenBank/DDBJ databases">
        <authorList>
            <person name="Sun Q."/>
            <person name="Zhou Y."/>
        </authorList>
    </citation>
    <scope>NUCLEOTIDE SEQUENCE</scope>
    <source>
        <strain evidence="1">CGMCC 1.15343</strain>
    </source>
</reference>
<organism evidence="1 2">
    <name type="scientific">Pedobacter quisquiliarum</name>
    <dbReference type="NCBI Taxonomy" id="1834438"/>
    <lineage>
        <taxon>Bacteria</taxon>
        <taxon>Pseudomonadati</taxon>
        <taxon>Bacteroidota</taxon>
        <taxon>Sphingobacteriia</taxon>
        <taxon>Sphingobacteriales</taxon>
        <taxon>Sphingobacteriaceae</taxon>
        <taxon>Pedobacter</taxon>
    </lineage>
</organism>
<protein>
    <recommendedName>
        <fullName evidence="3">Ferritin-like metal-binding protein YciE</fullName>
    </recommendedName>
</protein>
<dbReference type="InterPro" id="IPR047114">
    <property type="entry name" value="YciF"/>
</dbReference>
<name>A0A916XJC2_9SPHI</name>
<dbReference type="InterPro" id="IPR012347">
    <property type="entry name" value="Ferritin-like"/>
</dbReference>
<dbReference type="PANTHER" id="PTHR30565">
    <property type="entry name" value="PROTEIN YCIF"/>
    <property type="match status" value="1"/>
</dbReference>
<accession>A0A916XJC2</accession>
<dbReference type="InterPro" id="IPR010287">
    <property type="entry name" value="DUF892_YciF-like"/>
</dbReference>
<comment type="caution">
    <text evidence="1">The sequence shown here is derived from an EMBL/GenBank/DDBJ whole genome shotgun (WGS) entry which is preliminary data.</text>
</comment>
<dbReference type="SUPFAM" id="SSF47240">
    <property type="entry name" value="Ferritin-like"/>
    <property type="match status" value="1"/>
</dbReference>
<reference evidence="1" key="1">
    <citation type="journal article" date="2014" name="Int. J. Syst. Evol. Microbiol.">
        <title>Complete genome sequence of Corynebacterium casei LMG S-19264T (=DSM 44701T), isolated from a smear-ripened cheese.</title>
        <authorList>
            <consortium name="US DOE Joint Genome Institute (JGI-PGF)"/>
            <person name="Walter F."/>
            <person name="Albersmeier A."/>
            <person name="Kalinowski J."/>
            <person name="Ruckert C."/>
        </authorList>
    </citation>
    <scope>NUCLEOTIDE SEQUENCE</scope>
    <source>
        <strain evidence="1">CGMCC 1.15343</strain>
    </source>
</reference>
<evidence type="ECO:0000313" key="2">
    <source>
        <dbReference type="Proteomes" id="UP000651668"/>
    </source>
</evidence>
<dbReference type="RefSeq" id="WP_188627797.1">
    <property type="nucleotide sequence ID" value="NZ_BMIL01000012.1"/>
</dbReference>
<dbReference type="AlphaFoldDB" id="A0A916XJC2"/>
<keyword evidence="2" id="KW-1185">Reference proteome</keyword>
<dbReference type="Gene3D" id="1.20.1260.10">
    <property type="match status" value="1"/>
</dbReference>
<evidence type="ECO:0000313" key="1">
    <source>
        <dbReference type="EMBL" id="GGC74704.1"/>
    </source>
</evidence>
<dbReference type="Proteomes" id="UP000651668">
    <property type="component" value="Unassembled WGS sequence"/>
</dbReference>